<evidence type="ECO:0000256" key="8">
    <source>
        <dbReference type="ARBA" id="ARBA00066694"/>
    </source>
</evidence>
<comment type="function">
    <text evidence="7">Involved in the assimilation of dimethylsulphoniopropionate (DMSP), an important compound in the fixation of carbon in marine phytoplankton, by mediating the conversion of 3-(methylthio)propanoyl-CoA (MMPA-CoA) to 3-(methylthio)acryloyl-CoA (MTA-CoA).</text>
</comment>
<dbReference type="GO" id="GO:0016627">
    <property type="term" value="F:oxidoreductase activity, acting on the CH-CH group of donors"/>
    <property type="evidence" value="ECO:0007669"/>
    <property type="project" value="InterPro"/>
</dbReference>
<dbReference type="InterPro" id="IPR036250">
    <property type="entry name" value="AcylCo_DH-like_C"/>
</dbReference>
<dbReference type="Pfam" id="PF12806">
    <property type="entry name" value="Acyl-CoA_dh_C"/>
    <property type="match status" value="1"/>
</dbReference>
<dbReference type="InterPro" id="IPR013786">
    <property type="entry name" value="AcylCoA_DH/ox_N"/>
</dbReference>
<evidence type="ECO:0000256" key="9">
    <source>
        <dbReference type="ARBA" id="ARBA00069043"/>
    </source>
</evidence>
<evidence type="ECO:0000259" key="12">
    <source>
        <dbReference type="Pfam" id="PF02770"/>
    </source>
</evidence>
<feature type="domain" description="Acyl-CoA oxidase/dehydrogenase middle" evidence="12">
    <location>
        <begin position="161"/>
        <end position="268"/>
    </location>
</feature>
<dbReference type="InterPro" id="IPR037069">
    <property type="entry name" value="AcylCoA_DH/ox_N_sf"/>
</dbReference>
<keyword evidence="5 10" id="KW-0560">Oxidoreductase</keyword>
<organism evidence="15 16">
    <name type="scientific">Methylosinus sporium</name>
    <dbReference type="NCBI Taxonomy" id="428"/>
    <lineage>
        <taxon>Bacteria</taxon>
        <taxon>Pseudomonadati</taxon>
        <taxon>Pseudomonadota</taxon>
        <taxon>Alphaproteobacteria</taxon>
        <taxon>Hyphomicrobiales</taxon>
        <taxon>Methylocystaceae</taxon>
        <taxon>Methylosinus</taxon>
    </lineage>
</organism>
<sequence length="591" mass="61933">MPYRAPIDDLLFAMRRAAGEAAFAPGGLYADLDAATAAATLEEAAKFAENALAPLDHVGDRDGVNFSVGTVTTAPGWREAYSLWVEGGWNALSAPPGHGGMGLPLLLAAACTEIWNAANISFALCPLLGQGAIEAMEIHASEALKSAYLPKMISGEWPATMNLTEPQAGSDLAHLRTRAERAGDGSYRLFGQKIFITYGEHDLSENIIHLVLARLPDAPAGTRGISLFLAPKFLPGPDGRPGARNDVRCVGIERKLGIHGSPTCTMSYGDTGGAIAFLVGRENEGLACMFAMMNNARLSVGLQGVGLAERATQTALAYARERRQGRGPSGDPAPIVEHPDVVRMLLTMKAQTAAARGICYLTAASLDRARRLEGAQAQAAQERAGLLTPLAKAYSTDIGCEVASLGIQIHGGMGFIEETGAAQLLRDARITPIYEGTNGIQAIDLVTRKLRLSKGAAVWREIDDMRDDIDAMAASNDALFVAMSRRAAAAVDAFERATDFLSATPDPRGPETLAGATPYLRLFALARGVTLLGAGALAARRAGDTAAQNRIVTARFFADNLAVAAEGLERAIIDGGDSVGAGLALLSSGGD</sequence>
<keyword evidence="3 10" id="KW-0285">Flavoprotein</keyword>
<feature type="domain" description="Acyl-CoA dehydrogenase/oxidase C-terminal" evidence="11">
    <location>
        <begin position="283"/>
        <end position="445"/>
    </location>
</feature>
<dbReference type="PANTHER" id="PTHR42803:SF1">
    <property type="entry name" value="BROAD-SPECIFICITY LINEAR ACYL-COA DEHYDROGENASE FADE5"/>
    <property type="match status" value="1"/>
</dbReference>
<dbReference type="EC" id="1.3.99.41" evidence="8"/>
<evidence type="ECO:0000256" key="3">
    <source>
        <dbReference type="ARBA" id="ARBA00022630"/>
    </source>
</evidence>
<dbReference type="Gene3D" id="2.40.110.10">
    <property type="entry name" value="Butyryl-CoA Dehydrogenase, subunit A, domain 2"/>
    <property type="match status" value="1"/>
</dbReference>
<proteinExistence type="inferred from homology"/>
<dbReference type="InterPro" id="IPR052166">
    <property type="entry name" value="Diverse_Acyl-CoA_DH"/>
</dbReference>
<accession>A0A2U1SVV6</accession>
<evidence type="ECO:0000256" key="6">
    <source>
        <dbReference type="ARBA" id="ARBA00051388"/>
    </source>
</evidence>
<evidence type="ECO:0000256" key="10">
    <source>
        <dbReference type="RuleBase" id="RU362125"/>
    </source>
</evidence>
<dbReference type="Gene3D" id="1.20.140.10">
    <property type="entry name" value="Butyryl-CoA Dehydrogenase, subunit A, domain 3"/>
    <property type="match status" value="1"/>
</dbReference>
<keyword evidence="4 10" id="KW-0274">FAD</keyword>
<evidence type="ECO:0000313" key="16">
    <source>
        <dbReference type="Proteomes" id="UP000245137"/>
    </source>
</evidence>
<feature type="domain" description="Acyl-CoA dehydrogenase/oxidase N-terminal" evidence="13">
    <location>
        <begin position="39"/>
        <end position="156"/>
    </location>
</feature>
<dbReference type="InterPro" id="IPR009100">
    <property type="entry name" value="AcylCoA_DH/oxidase_NM_dom_sf"/>
</dbReference>
<reference evidence="15 16" key="1">
    <citation type="journal article" date="2018" name="Appl. Microbiol. Biotechnol.">
        <title>Co-cultivation of the strictly anaerobic methanogen Methanosarcina barkeri with aerobic methanotrophs in an oxygen-limited membrane bioreactor.</title>
        <authorList>
            <person name="In 't Zandt M.H."/>
            <person name="van den Bosch T.J.M."/>
            <person name="Rijkers R."/>
            <person name="van Kessel M.A.H.J."/>
            <person name="Jetten M.S.M."/>
            <person name="Welte C.U."/>
        </authorList>
    </citation>
    <scope>NUCLEOTIDE SEQUENCE [LARGE SCALE GENOMIC DNA]</scope>
    <source>
        <strain evidence="15 16">DSM 17706</strain>
    </source>
</reference>
<dbReference type="EMBL" id="PUIV01000001">
    <property type="protein sequence ID" value="PWB95736.1"/>
    <property type="molecule type" value="Genomic_DNA"/>
</dbReference>
<keyword evidence="16" id="KW-1185">Reference proteome</keyword>
<comment type="similarity">
    <text evidence="2 10">Belongs to the acyl-CoA dehydrogenase family.</text>
</comment>
<comment type="catalytic activity">
    <reaction evidence="6">
        <text>3-(methylsulfanyl)propanoyl-CoA + oxidized [electron-transfer flavoprotein] + H(+) = 3-(methylsulfanyl)acryloyl-CoA + reduced [electron-transfer flavoprotein]</text>
        <dbReference type="Rhea" id="RHEA:52612"/>
        <dbReference type="Rhea" id="RHEA-COMP:10685"/>
        <dbReference type="Rhea" id="RHEA-COMP:10686"/>
        <dbReference type="ChEBI" id="CHEBI:15378"/>
        <dbReference type="ChEBI" id="CHEBI:57692"/>
        <dbReference type="ChEBI" id="CHEBI:58307"/>
        <dbReference type="ChEBI" id="CHEBI:82815"/>
        <dbReference type="ChEBI" id="CHEBI:84994"/>
        <dbReference type="EC" id="1.3.99.41"/>
    </reaction>
    <physiologicalReaction direction="left-to-right" evidence="6">
        <dbReference type="Rhea" id="RHEA:52613"/>
    </physiologicalReaction>
</comment>
<dbReference type="Pfam" id="PF02771">
    <property type="entry name" value="Acyl-CoA_dh_N"/>
    <property type="match status" value="1"/>
</dbReference>
<dbReference type="InterPro" id="IPR009075">
    <property type="entry name" value="AcylCo_DH/oxidase_C"/>
</dbReference>
<evidence type="ECO:0000259" key="13">
    <source>
        <dbReference type="Pfam" id="PF02771"/>
    </source>
</evidence>
<dbReference type="Proteomes" id="UP000245137">
    <property type="component" value="Unassembled WGS sequence"/>
</dbReference>
<dbReference type="Gene3D" id="1.10.540.10">
    <property type="entry name" value="Acyl-CoA dehydrogenase/oxidase, N-terminal domain"/>
    <property type="match status" value="1"/>
</dbReference>
<gene>
    <name evidence="15" type="ORF">C5689_01085</name>
</gene>
<evidence type="ECO:0000256" key="4">
    <source>
        <dbReference type="ARBA" id="ARBA00022827"/>
    </source>
</evidence>
<feature type="domain" description="Acetyl-CoA dehydrogenase-like C-terminal" evidence="14">
    <location>
        <begin position="468"/>
        <end position="579"/>
    </location>
</feature>
<dbReference type="RefSeq" id="WP_108915413.1">
    <property type="nucleotide sequence ID" value="NZ_BGJY01000001.1"/>
</dbReference>
<dbReference type="InterPro" id="IPR046373">
    <property type="entry name" value="Acyl-CoA_Oxase/DH_mid-dom_sf"/>
</dbReference>
<evidence type="ECO:0000256" key="2">
    <source>
        <dbReference type="ARBA" id="ARBA00009347"/>
    </source>
</evidence>
<comment type="cofactor">
    <cofactor evidence="1 10">
        <name>FAD</name>
        <dbReference type="ChEBI" id="CHEBI:57692"/>
    </cofactor>
</comment>
<comment type="caution">
    <text evidence="15">The sequence shown here is derived from an EMBL/GenBank/DDBJ whole genome shotgun (WGS) entry which is preliminary data.</text>
</comment>
<dbReference type="GO" id="GO:0050660">
    <property type="term" value="F:flavin adenine dinucleotide binding"/>
    <property type="evidence" value="ECO:0007669"/>
    <property type="project" value="InterPro"/>
</dbReference>
<dbReference type="OrthoDB" id="9807883at2"/>
<dbReference type="InterPro" id="IPR006091">
    <property type="entry name" value="Acyl-CoA_Oxase/DH_mid-dom"/>
</dbReference>
<evidence type="ECO:0000256" key="1">
    <source>
        <dbReference type="ARBA" id="ARBA00001974"/>
    </source>
</evidence>
<protein>
    <recommendedName>
        <fullName evidence="9">3-methylmercaptopropionyl-CoA dehydrogenase</fullName>
        <ecNumber evidence="8">1.3.99.41</ecNumber>
    </recommendedName>
</protein>
<dbReference type="AlphaFoldDB" id="A0A2U1SVV6"/>
<dbReference type="FunFam" id="2.40.110.10:FF:000031">
    <property type="entry name" value="Acyl-CoA dehydrogenase, putative"/>
    <property type="match status" value="1"/>
</dbReference>
<evidence type="ECO:0000256" key="7">
    <source>
        <dbReference type="ARBA" id="ARBA00058683"/>
    </source>
</evidence>
<dbReference type="PANTHER" id="PTHR42803">
    <property type="entry name" value="ACYL-COA DEHYDROGENASE"/>
    <property type="match status" value="1"/>
</dbReference>
<name>A0A2U1SVV6_METSR</name>
<dbReference type="InterPro" id="IPR025878">
    <property type="entry name" value="Acyl-CoA_dh-like_C_dom"/>
</dbReference>
<dbReference type="Pfam" id="PF02770">
    <property type="entry name" value="Acyl-CoA_dh_M"/>
    <property type="match status" value="1"/>
</dbReference>
<evidence type="ECO:0000259" key="14">
    <source>
        <dbReference type="Pfam" id="PF12806"/>
    </source>
</evidence>
<dbReference type="SUPFAM" id="SSF56645">
    <property type="entry name" value="Acyl-CoA dehydrogenase NM domain-like"/>
    <property type="match status" value="1"/>
</dbReference>
<evidence type="ECO:0000256" key="5">
    <source>
        <dbReference type="ARBA" id="ARBA00023002"/>
    </source>
</evidence>
<evidence type="ECO:0000259" key="11">
    <source>
        <dbReference type="Pfam" id="PF00441"/>
    </source>
</evidence>
<dbReference type="Pfam" id="PF00441">
    <property type="entry name" value="Acyl-CoA_dh_1"/>
    <property type="match status" value="1"/>
</dbReference>
<dbReference type="SUPFAM" id="SSF47203">
    <property type="entry name" value="Acyl-CoA dehydrogenase C-terminal domain-like"/>
    <property type="match status" value="1"/>
</dbReference>
<evidence type="ECO:0000313" key="15">
    <source>
        <dbReference type="EMBL" id="PWB95736.1"/>
    </source>
</evidence>